<sequence length="70" mass="7967">MTIIYVGKIVDDGNNSSVYRFETELFYCGDEYVPDSSKWGYPKGVSKVAYSFSEMINIIVADKIKQQNTL</sequence>
<evidence type="ECO:0000313" key="1">
    <source>
        <dbReference type="EMBL" id="RVU88318.1"/>
    </source>
</evidence>
<dbReference type="AlphaFoldDB" id="A0AA94F2Y3"/>
<dbReference type="RefSeq" id="WP_088419101.1">
    <property type="nucleotide sequence ID" value="NZ_RWGX02000012.1"/>
</dbReference>
<reference evidence="1" key="1">
    <citation type="submission" date="2018-12" db="EMBL/GenBank/DDBJ databases">
        <title>Draft genome sequence of Flaovobacterium columnare BGFS27 isolated from channel catfish in Alabama.</title>
        <authorList>
            <person name="Cai W."/>
            <person name="Arias C."/>
        </authorList>
    </citation>
    <scope>NUCLEOTIDE SEQUENCE [LARGE SCALE GENOMIC DNA]</scope>
    <source>
        <strain evidence="1">BGFS27</strain>
    </source>
</reference>
<organism evidence="1">
    <name type="scientific">Flavobacterium columnare</name>
    <dbReference type="NCBI Taxonomy" id="996"/>
    <lineage>
        <taxon>Bacteria</taxon>
        <taxon>Pseudomonadati</taxon>
        <taxon>Bacteroidota</taxon>
        <taxon>Flavobacteriia</taxon>
        <taxon>Flavobacteriales</taxon>
        <taxon>Flavobacteriaceae</taxon>
        <taxon>Flavobacterium</taxon>
    </lineage>
</organism>
<dbReference type="EMBL" id="RWGX01000004">
    <property type="protein sequence ID" value="RVU88318.1"/>
    <property type="molecule type" value="Genomic_DNA"/>
</dbReference>
<name>A0AA94F2Y3_9FLAO</name>
<gene>
    <name evidence="1" type="ORF">EJB19_09125</name>
</gene>
<accession>A0AA94F2Y3</accession>
<protein>
    <submittedName>
        <fullName evidence="1">Uncharacterized protein</fullName>
    </submittedName>
</protein>
<comment type="caution">
    <text evidence="1">The sequence shown here is derived from an EMBL/GenBank/DDBJ whole genome shotgun (WGS) entry which is preliminary data.</text>
</comment>
<proteinExistence type="predicted"/>